<reference evidence="1" key="1">
    <citation type="submission" date="2020-03" db="EMBL/GenBank/DDBJ databases">
        <title>Hybrid Assembly of Korean Phytophthora infestans isolates.</title>
        <authorList>
            <person name="Prokchorchik M."/>
            <person name="Lee Y."/>
            <person name="Seo J."/>
            <person name="Cho J.-H."/>
            <person name="Park Y.-E."/>
            <person name="Jang D.-C."/>
            <person name="Im J.-S."/>
            <person name="Choi J.-G."/>
            <person name="Park H.-J."/>
            <person name="Lee G.-B."/>
            <person name="Lee Y.-G."/>
            <person name="Hong S.-Y."/>
            <person name="Cho K."/>
            <person name="Sohn K.H."/>
        </authorList>
    </citation>
    <scope>NUCLEOTIDE SEQUENCE</scope>
    <source>
        <strain evidence="1">KR_2_A2</strain>
    </source>
</reference>
<comment type="caution">
    <text evidence="1">The sequence shown here is derived from an EMBL/GenBank/DDBJ whole genome shotgun (WGS) entry which is preliminary data.</text>
</comment>
<proteinExistence type="predicted"/>
<name>A0A8S9THN5_PHYIN</name>
<evidence type="ECO:0000313" key="3">
    <source>
        <dbReference type="Proteomes" id="UP000704712"/>
    </source>
</evidence>
<sequence>MFPLNDIAFPVQLEPTTLPELETLHLKGFEGLRVALDKLHEVTGMMLAQYDIVDYVLYAGVWDHTRAKLRVKWCGPAHVVEANSEMRMLRVSHSTARVL</sequence>
<evidence type="ECO:0000313" key="2">
    <source>
        <dbReference type="EMBL" id="KAF4142971.1"/>
    </source>
</evidence>
<dbReference type="EMBL" id="JAACNO010003160">
    <property type="protein sequence ID" value="KAF4128215.1"/>
    <property type="molecule type" value="Genomic_DNA"/>
</dbReference>
<dbReference type="EMBL" id="JAACNO010001119">
    <property type="protein sequence ID" value="KAF4142971.1"/>
    <property type="molecule type" value="Genomic_DNA"/>
</dbReference>
<dbReference type="Proteomes" id="UP000704712">
    <property type="component" value="Unassembled WGS sequence"/>
</dbReference>
<organism evidence="1 3">
    <name type="scientific">Phytophthora infestans</name>
    <name type="common">Potato late blight agent</name>
    <name type="synonym">Botrytis infestans</name>
    <dbReference type="NCBI Taxonomy" id="4787"/>
    <lineage>
        <taxon>Eukaryota</taxon>
        <taxon>Sar</taxon>
        <taxon>Stramenopiles</taxon>
        <taxon>Oomycota</taxon>
        <taxon>Peronosporomycetes</taxon>
        <taxon>Peronosporales</taxon>
        <taxon>Peronosporaceae</taxon>
        <taxon>Phytophthora</taxon>
    </lineage>
</organism>
<gene>
    <name evidence="2" type="ORF">GN958_ATG07843</name>
    <name evidence="1" type="ORF">GN958_ATG22592</name>
</gene>
<dbReference type="AlphaFoldDB" id="A0A8S9THN5"/>
<protein>
    <submittedName>
        <fullName evidence="1">Uncharacterized protein</fullName>
    </submittedName>
</protein>
<accession>A0A8S9THN5</accession>
<evidence type="ECO:0000313" key="1">
    <source>
        <dbReference type="EMBL" id="KAF4128215.1"/>
    </source>
</evidence>